<sequence length="234" mass="25569">MTQDLSIVQLMLNASWVVQAVVLLLIVMSIVSWAAIFRKIFAIKRVKNHNEGFEREFWSGTNLNDLYAAAAQSARHGGPMERIFASGMREYQKLRERKITDGVTLLDGARRAMRASFQRELDALETNLSFLGTVGSVAPYVGLFGTVWGIMHAFTGLAAMAQVTLASVAPGIAEALVATAIGLFAAIPAVVAYNRFAHDIDRVANAMETFMEEFSNILQRNLGVHTPPQTASGH</sequence>
<dbReference type="InterPro" id="IPR050790">
    <property type="entry name" value="ExbB/TolQ_transport"/>
</dbReference>
<evidence type="ECO:0000256" key="3">
    <source>
        <dbReference type="ARBA" id="ARBA00022475"/>
    </source>
</evidence>
<comment type="caution">
    <text evidence="12">The sequence shown here is derived from an EMBL/GenBank/DDBJ whole genome shotgun (WGS) entry which is preliminary data.</text>
</comment>
<dbReference type="Pfam" id="PF01618">
    <property type="entry name" value="MotA_ExbB"/>
    <property type="match status" value="1"/>
</dbReference>
<evidence type="ECO:0000313" key="13">
    <source>
        <dbReference type="Proteomes" id="UP001265700"/>
    </source>
</evidence>
<keyword evidence="5 10" id="KW-0132">Cell division</keyword>
<dbReference type="PANTHER" id="PTHR30625">
    <property type="entry name" value="PROTEIN TOLQ"/>
    <property type="match status" value="1"/>
</dbReference>
<evidence type="ECO:0000256" key="2">
    <source>
        <dbReference type="ARBA" id="ARBA00010442"/>
    </source>
</evidence>
<reference evidence="12 13" key="1">
    <citation type="submission" date="2023-07" db="EMBL/GenBank/DDBJ databases">
        <title>Sorghum-associated microbial communities from plants grown in Nebraska, USA.</title>
        <authorList>
            <person name="Schachtman D."/>
        </authorList>
    </citation>
    <scope>NUCLEOTIDE SEQUENCE [LARGE SCALE GENOMIC DNA]</scope>
    <source>
        <strain evidence="12 13">4249</strain>
    </source>
</reference>
<dbReference type="Proteomes" id="UP001265700">
    <property type="component" value="Unassembled WGS sequence"/>
</dbReference>
<dbReference type="InterPro" id="IPR002898">
    <property type="entry name" value="MotA_ExbB_proton_chnl"/>
</dbReference>
<evidence type="ECO:0000256" key="6">
    <source>
        <dbReference type="ARBA" id="ARBA00022692"/>
    </source>
</evidence>
<feature type="transmembrane region" description="Helical" evidence="10">
    <location>
        <begin position="16"/>
        <end position="37"/>
    </location>
</feature>
<dbReference type="InterPro" id="IPR014163">
    <property type="entry name" value="Tol-Pal_TolQ"/>
</dbReference>
<evidence type="ECO:0000256" key="8">
    <source>
        <dbReference type="ARBA" id="ARBA00023136"/>
    </source>
</evidence>
<keyword evidence="9 10" id="KW-0131">Cell cycle</keyword>
<keyword evidence="4 10" id="KW-0997">Cell inner membrane</keyword>
<dbReference type="EMBL" id="JAVDWU010000001">
    <property type="protein sequence ID" value="MDR7148476.1"/>
    <property type="molecule type" value="Genomic_DNA"/>
</dbReference>
<feature type="transmembrane region" description="Helical" evidence="10">
    <location>
        <begin position="128"/>
        <end position="151"/>
    </location>
</feature>
<evidence type="ECO:0000313" key="12">
    <source>
        <dbReference type="EMBL" id="MDR7148476.1"/>
    </source>
</evidence>
<proteinExistence type="inferred from homology"/>
<keyword evidence="7 10" id="KW-1133">Transmembrane helix</keyword>
<keyword evidence="3 10" id="KW-1003">Cell membrane</keyword>
<comment type="subunit">
    <text evidence="10">The Tol-Pal system is composed of five core proteins: the inner membrane proteins TolA, TolQ and TolR, the periplasmic protein TolB and the outer membrane protein Pal. They form a network linking the inner and outer membranes and the peptidoglycan layer.</text>
</comment>
<accession>A0ABU1WGT1</accession>
<keyword evidence="6 10" id="KW-0812">Transmembrane</keyword>
<comment type="subcellular location">
    <subcellularLocation>
        <location evidence="10">Cell inner membrane</location>
        <topology evidence="10">Multi-pass membrane protein</topology>
    </subcellularLocation>
    <subcellularLocation>
        <location evidence="1">Cell membrane</location>
        <topology evidence="1">Multi-pass membrane protein</topology>
    </subcellularLocation>
</comment>
<evidence type="ECO:0000256" key="4">
    <source>
        <dbReference type="ARBA" id="ARBA00022519"/>
    </source>
</evidence>
<organism evidence="12 13">
    <name type="scientific">Hydrogenophaga palleronii</name>
    <dbReference type="NCBI Taxonomy" id="65655"/>
    <lineage>
        <taxon>Bacteria</taxon>
        <taxon>Pseudomonadati</taxon>
        <taxon>Pseudomonadota</taxon>
        <taxon>Betaproteobacteria</taxon>
        <taxon>Burkholderiales</taxon>
        <taxon>Comamonadaceae</taxon>
        <taxon>Hydrogenophaga</taxon>
    </lineage>
</organism>
<evidence type="ECO:0000256" key="7">
    <source>
        <dbReference type="ARBA" id="ARBA00022989"/>
    </source>
</evidence>
<evidence type="ECO:0000256" key="10">
    <source>
        <dbReference type="HAMAP-Rule" id="MF_02202"/>
    </source>
</evidence>
<feature type="transmembrane region" description="Helical" evidence="10">
    <location>
        <begin position="171"/>
        <end position="193"/>
    </location>
</feature>
<comment type="similarity">
    <text evidence="2 10">Belongs to the ExbB/TolQ family.</text>
</comment>
<dbReference type="PANTHER" id="PTHR30625:SF3">
    <property type="entry name" value="TOL-PAL SYSTEM PROTEIN TOLQ"/>
    <property type="match status" value="1"/>
</dbReference>
<comment type="function">
    <text evidence="10">Part of the Tol-Pal system, which plays a role in outer membrane invagination during cell division and is important for maintaining outer membrane integrity.</text>
</comment>
<gene>
    <name evidence="10" type="primary">tolQ</name>
    <name evidence="12" type="ORF">J2W49_000404</name>
</gene>
<dbReference type="NCBIfam" id="TIGR02796">
    <property type="entry name" value="tolQ"/>
    <property type="match status" value="1"/>
</dbReference>
<protein>
    <recommendedName>
        <fullName evidence="10">Tol-Pal system protein TolQ</fullName>
    </recommendedName>
</protein>
<evidence type="ECO:0000259" key="11">
    <source>
        <dbReference type="Pfam" id="PF01618"/>
    </source>
</evidence>
<dbReference type="HAMAP" id="MF_02202">
    <property type="entry name" value="TolQ"/>
    <property type="match status" value="1"/>
</dbReference>
<feature type="domain" description="MotA/TolQ/ExbB proton channel" evidence="11">
    <location>
        <begin position="79"/>
        <end position="208"/>
    </location>
</feature>
<name>A0ABU1WGT1_9BURK</name>
<keyword evidence="8 10" id="KW-0472">Membrane</keyword>
<keyword evidence="13" id="KW-1185">Reference proteome</keyword>
<evidence type="ECO:0000256" key="1">
    <source>
        <dbReference type="ARBA" id="ARBA00004651"/>
    </source>
</evidence>
<evidence type="ECO:0000256" key="9">
    <source>
        <dbReference type="ARBA" id="ARBA00023306"/>
    </source>
</evidence>
<evidence type="ECO:0000256" key="5">
    <source>
        <dbReference type="ARBA" id="ARBA00022618"/>
    </source>
</evidence>
<dbReference type="RefSeq" id="WP_310311108.1">
    <property type="nucleotide sequence ID" value="NZ_JAVDWU010000001.1"/>
</dbReference>